<gene>
    <name evidence="9" type="ORF">B0T11DRAFT_331711</name>
</gene>
<feature type="domain" description="Rhodopsin" evidence="8">
    <location>
        <begin position="34"/>
        <end position="275"/>
    </location>
</feature>
<dbReference type="InterPro" id="IPR052337">
    <property type="entry name" value="SAT4-like"/>
</dbReference>
<reference evidence="9" key="1">
    <citation type="journal article" date="2021" name="Nat. Commun.">
        <title>Genetic determinants of endophytism in the Arabidopsis root mycobiome.</title>
        <authorList>
            <person name="Mesny F."/>
            <person name="Miyauchi S."/>
            <person name="Thiergart T."/>
            <person name="Pickel B."/>
            <person name="Atanasova L."/>
            <person name="Karlsson M."/>
            <person name="Huettel B."/>
            <person name="Barry K.W."/>
            <person name="Haridas S."/>
            <person name="Chen C."/>
            <person name="Bauer D."/>
            <person name="Andreopoulos W."/>
            <person name="Pangilinan J."/>
            <person name="LaButti K."/>
            <person name="Riley R."/>
            <person name="Lipzen A."/>
            <person name="Clum A."/>
            <person name="Drula E."/>
            <person name="Henrissat B."/>
            <person name="Kohler A."/>
            <person name="Grigoriev I.V."/>
            <person name="Martin F.M."/>
            <person name="Hacquard S."/>
        </authorList>
    </citation>
    <scope>NUCLEOTIDE SEQUENCE</scope>
    <source>
        <strain evidence="9">MPI-CAGE-AT-0016</strain>
    </source>
</reference>
<feature type="transmembrane region" description="Helical" evidence="7">
    <location>
        <begin position="252"/>
        <end position="270"/>
    </location>
</feature>
<dbReference type="GO" id="GO:0016020">
    <property type="term" value="C:membrane"/>
    <property type="evidence" value="ECO:0007669"/>
    <property type="project" value="UniProtKB-SubCell"/>
</dbReference>
<dbReference type="OrthoDB" id="5022096at2759"/>
<evidence type="ECO:0000313" key="10">
    <source>
        <dbReference type="Proteomes" id="UP000813385"/>
    </source>
</evidence>
<accession>A0A8K0T834</accession>
<keyword evidence="10" id="KW-1185">Reference proteome</keyword>
<comment type="subcellular location">
    <subcellularLocation>
        <location evidence="1">Membrane</location>
        <topology evidence="1">Multi-pass membrane protein</topology>
    </subcellularLocation>
</comment>
<proteinExistence type="inferred from homology"/>
<dbReference type="PANTHER" id="PTHR33048:SF167">
    <property type="entry name" value="INTEGRAL MEMBRANE PROTEIN"/>
    <property type="match status" value="1"/>
</dbReference>
<evidence type="ECO:0000256" key="7">
    <source>
        <dbReference type="SAM" id="Phobius"/>
    </source>
</evidence>
<feature type="transmembrane region" description="Helical" evidence="7">
    <location>
        <begin position="213"/>
        <end position="232"/>
    </location>
</feature>
<evidence type="ECO:0000256" key="3">
    <source>
        <dbReference type="ARBA" id="ARBA00022989"/>
    </source>
</evidence>
<name>A0A8K0T834_9PEZI</name>
<evidence type="ECO:0000256" key="4">
    <source>
        <dbReference type="ARBA" id="ARBA00023136"/>
    </source>
</evidence>
<evidence type="ECO:0000313" key="9">
    <source>
        <dbReference type="EMBL" id="KAH7353801.1"/>
    </source>
</evidence>
<keyword evidence="3 7" id="KW-1133">Transmembrane helix</keyword>
<dbReference type="PANTHER" id="PTHR33048">
    <property type="entry name" value="PTH11-LIKE INTEGRAL MEMBRANE PROTEIN (AFU_ORTHOLOGUE AFUA_5G11245)"/>
    <property type="match status" value="1"/>
</dbReference>
<organism evidence="9 10">
    <name type="scientific">Plectosphaerella cucumerina</name>
    <dbReference type="NCBI Taxonomy" id="40658"/>
    <lineage>
        <taxon>Eukaryota</taxon>
        <taxon>Fungi</taxon>
        <taxon>Dikarya</taxon>
        <taxon>Ascomycota</taxon>
        <taxon>Pezizomycotina</taxon>
        <taxon>Sordariomycetes</taxon>
        <taxon>Hypocreomycetidae</taxon>
        <taxon>Glomerellales</taxon>
        <taxon>Plectosphaerellaceae</taxon>
        <taxon>Plectosphaerella</taxon>
    </lineage>
</organism>
<dbReference type="Proteomes" id="UP000813385">
    <property type="component" value="Unassembled WGS sequence"/>
</dbReference>
<evidence type="ECO:0000256" key="1">
    <source>
        <dbReference type="ARBA" id="ARBA00004141"/>
    </source>
</evidence>
<dbReference type="EMBL" id="JAGPXD010000005">
    <property type="protein sequence ID" value="KAH7353801.1"/>
    <property type="molecule type" value="Genomic_DNA"/>
</dbReference>
<feature type="transmembrane region" description="Helical" evidence="7">
    <location>
        <begin position="179"/>
        <end position="201"/>
    </location>
</feature>
<dbReference type="AlphaFoldDB" id="A0A8K0T834"/>
<comment type="caution">
    <text evidence="9">The sequence shown here is derived from an EMBL/GenBank/DDBJ whole genome shotgun (WGS) entry which is preliminary data.</text>
</comment>
<evidence type="ECO:0000259" key="8">
    <source>
        <dbReference type="Pfam" id="PF20684"/>
    </source>
</evidence>
<protein>
    <submittedName>
        <fullName evidence="9">Integral membrane protein</fullName>
    </submittedName>
</protein>
<feature type="transmembrane region" description="Helical" evidence="7">
    <location>
        <begin position="17"/>
        <end position="38"/>
    </location>
</feature>
<evidence type="ECO:0000256" key="5">
    <source>
        <dbReference type="ARBA" id="ARBA00038359"/>
    </source>
</evidence>
<feature type="transmembrane region" description="Helical" evidence="7">
    <location>
        <begin position="50"/>
        <end position="72"/>
    </location>
</feature>
<dbReference type="Pfam" id="PF20684">
    <property type="entry name" value="Fung_rhodopsin"/>
    <property type="match status" value="1"/>
</dbReference>
<comment type="similarity">
    <text evidence="5">Belongs to the SAT4 family.</text>
</comment>
<feature type="transmembrane region" description="Helical" evidence="7">
    <location>
        <begin position="92"/>
        <end position="117"/>
    </location>
</feature>
<keyword evidence="2 7" id="KW-0812">Transmembrane</keyword>
<feature type="transmembrane region" description="Helical" evidence="7">
    <location>
        <begin position="129"/>
        <end position="150"/>
    </location>
</feature>
<evidence type="ECO:0000256" key="6">
    <source>
        <dbReference type="SAM" id="MobiDB-lite"/>
    </source>
</evidence>
<dbReference type="InterPro" id="IPR049326">
    <property type="entry name" value="Rhodopsin_dom_fungi"/>
</dbReference>
<keyword evidence="4 7" id="KW-0472">Membrane</keyword>
<evidence type="ECO:0000256" key="2">
    <source>
        <dbReference type="ARBA" id="ARBA00022692"/>
    </source>
</evidence>
<feature type="compositionally biased region" description="Polar residues" evidence="6">
    <location>
        <begin position="295"/>
        <end position="304"/>
    </location>
</feature>
<feature type="region of interest" description="Disordered" evidence="6">
    <location>
        <begin position="290"/>
        <end position="337"/>
    </location>
</feature>
<sequence length="375" mass="41041">MDSQQDIPPDENRGPEILAICGSMVAVALAVVLLRIWVRARVIGEMGWDDYVIIAAMTVMFVEMMIIIPQVSYGAGRHVHYIEPKSNVVTGLHLNFVTQPLCLIGLCLTKVSVGLFLLRLTPSIRFRRIIWSVIIFTVLSSTGNFLTVFFQCKPLAFAWDHNIPGGECIPAGNLKFAAFFNSSVSALTDLLFALLPIPMLWRVQLNWKVKTAVAGVLSLGIFATAAAIVKITFLENYGKHGDFLFDSSDLTIWTTVEICTAILAACIPCLKPLFRNMLAGSSAERYGSGPKYKSNGYQRSGSGKRSQHEPGEVGNIELHGRPRHSAVAHGGDLSRMGSEESIINPKAYVAEGITKTTQVSVTLDSYSQETTKSML</sequence>